<dbReference type="InterPro" id="IPR057650">
    <property type="entry name" value="UBL_UBAC1"/>
</dbReference>
<dbReference type="EMBL" id="AJWK01019876">
    <property type="status" value="NOT_ANNOTATED_CDS"/>
    <property type="molecule type" value="Genomic_DNA"/>
</dbReference>
<reference evidence="4" key="3">
    <citation type="submission" date="2020-05" db="UniProtKB">
        <authorList>
            <consortium name="EnsemblMetazoa"/>
        </authorList>
    </citation>
    <scope>IDENTIFICATION</scope>
    <source>
        <strain evidence="4">Jacobina</strain>
    </source>
</reference>
<dbReference type="VEuPathDB" id="VectorBase:LLOJ006160"/>
<evidence type="ECO:0000256" key="1">
    <source>
        <dbReference type="SAM" id="MobiDB-lite"/>
    </source>
</evidence>
<dbReference type="GO" id="GO:0000151">
    <property type="term" value="C:ubiquitin ligase complex"/>
    <property type="evidence" value="ECO:0007669"/>
    <property type="project" value="TreeGrafter"/>
</dbReference>
<reference evidence="3" key="2">
    <citation type="journal article" date="2020" name="BMC">
        <title>Leishmania infection induces a limited differential gene expression in the sand fly midgut.</title>
        <authorList>
            <person name="Coutinho-Abreu I.V."/>
            <person name="Serafim T.D."/>
            <person name="Meneses C."/>
            <person name="Kamhawi S."/>
            <person name="Oliveira F."/>
            <person name="Valenzuela J.G."/>
        </authorList>
    </citation>
    <scope>NUCLEOTIDE SEQUENCE</scope>
    <source>
        <strain evidence="3">Jacobina</strain>
        <tissue evidence="3">Midgut</tissue>
    </source>
</reference>
<dbReference type="InterPro" id="IPR052476">
    <property type="entry name" value="UBAC1"/>
</dbReference>
<dbReference type="SMART" id="SM00165">
    <property type="entry name" value="UBA"/>
    <property type="match status" value="1"/>
</dbReference>
<dbReference type="PANTHER" id="PTHR46738">
    <property type="entry name" value="UBIQUITIN-ASSOCIATED DOMAIN-CONTAINING PROTEIN 1"/>
    <property type="match status" value="1"/>
</dbReference>
<dbReference type="Pfam" id="PF22562">
    <property type="entry name" value="UBA_7"/>
    <property type="match status" value="1"/>
</dbReference>
<dbReference type="Pfam" id="PF23326">
    <property type="entry name" value="UBL_UBAC1"/>
    <property type="match status" value="1"/>
</dbReference>
<dbReference type="InterPro" id="IPR009060">
    <property type="entry name" value="UBA-like_sf"/>
</dbReference>
<reference evidence="5" key="1">
    <citation type="submission" date="2012-05" db="EMBL/GenBank/DDBJ databases">
        <title>Whole Genome Assembly of Lutzomyia longipalpis.</title>
        <authorList>
            <person name="Richards S."/>
            <person name="Qu C."/>
            <person name="Dillon R."/>
            <person name="Worley K."/>
            <person name="Scherer S."/>
            <person name="Batterton M."/>
            <person name="Taylor A."/>
            <person name="Hawes A."/>
            <person name="Hernandez B."/>
            <person name="Kovar C."/>
            <person name="Mandapat C."/>
            <person name="Pham C."/>
            <person name="Qu C."/>
            <person name="Jing C."/>
            <person name="Bess C."/>
            <person name="Bandaranaike D."/>
            <person name="Ngo D."/>
            <person name="Ongeri F."/>
            <person name="Arias F."/>
            <person name="Lara F."/>
            <person name="Weissenberger G."/>
            <person name="Kamau G."/>
            <person name="Han H."/>
            <person name="Shen H."/>
            <person name="Dinh H."/>
            <person name="Khalil I."/>
            <person name="Jones J."/>
            <person name="Shafer J."/>
            <person name="Jayaseelan J."/>
            <person name="Quiroz J."/>
            <person name="Blankenburg K."/>
            <person name="Nguyen L."/>
            <person name="Jackson L."/>
            <person name="Francisco L."/>
            <person name="Tang L.-Y."/>
            <person name="Pu L.-L."/>
            <person name="Perales L."/>
            <person name="Lorensuhewa L."/>
            <person name="Munidasa M."/>
            <person name="Coyle M."/>
            <person name="Taylor M."/>
            <person name="Puazo M."/>
            <person name="Firestine M."/>
            <person name="Scheel M."/>
            <person name="Javaid M."/>
            <person name="Wang M."/>
            <person name="Li M."/>
            <person name="Tabassum N."/>
            <person name="Saada N."/>
            <person name="Osuji N."/>
            <person name="Aqrawi P."/>
            <person name="Fu Q."/>
            <person name="Thornton R."/>
            <person name="Raj R."/>
            <person name="Goodspeed R."/>
            <person name="Mata R."/>
            <person name="Najjar R."/>
            <person name="Gubbala S."/>
            <person name="Lee S."/>
            <person name="Denson S."/>
            <person name="Patil S."/>
            <person name="Macmil S."/>
            <person name="Qi S."/>
            <person name="Matskevitch T."/>
            <person name="Palculict T."/>
            <person name="Mathew T."/>
            <person name="Vee V."/>
            <person name="Velamala V."/>
            <person name="Korchina V."/>
            <person name="Cai W."/>
            <person name="Liu W."/>
            <person name="Dai W."/>
            <person name="Zou X."/>
            <person name="Zhu Y."/>
            <person name="Zhang Y."/>
            <person name="Wu Y.-Q."/>
            <person name="Xin Y."/>
            <person name="Nazarath L."/>
            <person name="Kovar C."/>
            <person name="Han Y."/>
            <person name="Muzny D."/>
            <person name="Gibbs R."/>
        </authorList>
    </citation>
    <scope>NUCLEOTIDE SEQUENCE [LARGE SCALE GENOMIC DNA]</scope>
    <source>
        <strain evidence="5">Jacobina</strain>
    </source>
</reference>
<dbReference type="EnsemblMetazoa" id="LLOJ006160-RA">
    <property type="protein sequence ID" value="LLOJ006160-PA"/>
    <property type="gene ID" value="LLOJ006160"/>
</dbReference>
<feature type="domain" description="UBA" evidence="2">
    <location>
        <begin position="327"/>
        <end position="367"/>
    </location>
</feature>
<dbReference type="AlphaFoldDB" id="A0A1B0CN76"/>
<dbReference type="Proteomes" id="UP000092461">
    <property type="component" value="Unassembled WGS sequence"/>
</dbReference>
<dbReference type="EMBL" id="GITU01009807">
    <property type="protein sequence ID" value="MBC1178510.1"/>
    <property type="molecule type" value="Transcribed_RNA"/>
</dbReference>
<sequence length="454" mass="50527">MIPWVREKFAERRARWLASRKREESGSNPGSGDKQSDNKSGLSDALDSQEASAVDSRHSVYVETSDCLHLRILTTRGLSVVVVVPPEATGSAVKKEALKQLALEAHPLPFYAANLDSVLHRYKLVRTRHRTMLHSHETVEKAGLVEGEELLLLTKRSSPTRTPPESVKGPTLAEVVAATKDLPATQPSPPAVNIYDMVLQTDLQYDIRKILISLAQSSAYVIGAGPFADRLIEILKQRLLNRRRHEASALESLLAMGFAPARVHQALKLQKVRFPEKQFCWQNSMEAPVSPPAVASFSLERGKFSSRRDKIEILLEIVRLHAQRDLPAPPETVTKIIEMGFPEAEVREALKRTQNNQAAACEWLVGSRSRSLTDLRDGLPTDSPVLQALLTSPQVQISLGNPKMFVAYLSMLDNYSSMSMWLSDTDTSGVLGHILRTYHEEKHIVAINQFSNLI</sequence>
<evidence type="ECO:0000313" key="3">
    <source>
        <dbReference type="EMBL" id="MBC1178510.1"/>
    </source>
</evidence>
<evidence type="ECO:0000259" key="2">
    <source>
        <dbReference type="PROSITE" id="PS50030"/>
    </source>
</evidence>
<name>A0A1B0CN76_LUTLO</name>
<accession>A0A1B0CN76</accession>
<dbReference type="Gene3D" id="1.10.8.10">
    <property type="entry name" value="DNA helicase RuvA subunit, C-terminal domain"/>
    <property type="match status" value="1"/>
</dbReference>
<evidence type="ECO:0000313" key="4">
    <source>
        <dbReference type="EnsemblMetazoa" id="LLOJ006160-PA"/>
    </source>
</evidence>
<evidence type="ECO:0000313" key="5">
    <source>
        <dbReference type="Proteomes" id="UP000092461"/>
    </source>
</evidence>
<dbReference type="PANTHER" id="PTHR46738:SF1">
    <property type="entry name" value="UBIQUITIN-ASSOCIATED DOMAIN-CONTAINING PROTEIN 1"/>
    <property type="match status" value="1"/>
</dbReference>
<feature type="region of interest" description="Disordered" evidence="1">
    <location>
        <begin position="18"/>
        <end position="51"/>
    </location>
</feature>
<dbReference type="InterPro" id="IPR015940">
    <property type="entry name" value="UBA"/>
</dbReference>
<protein>
    <submittedName>
        <fullName evidence="3">Putative ubiquitin-associated domain-containing protein 1 isoform x1</fullName>
    </submittedName>
</protein>
<keyword evidence="5" id="KW-1185">Reference proteome</keyword>
<dbReference type="VEuPathDB" id="VectorBase:LLONM1_000583"/>
<dbReference type="SUPFAM" id="SSF46934">
    <property type="entry name" value="UBA-like"/>
    <property type="match status" value="1"/>
</dbReference>
<dbReference type="PROSITE" id="PS50030">
    <property type="entry name" value="UBA"/>
    <property type="match status" value="1"/>
</dbReference>
<organism evidence="4 5">
    <name type="scientific">Lutzomyia longipalpis</name>
    <name type="common">Sand fly</name>
    <dbReference type="NCBI Taxonomy" id="7200"/>
    <lineage>
        <taxon>Eukaryota</taxon>
        <taxon>Metazoa</taxon>
        <taxon>Ecdysozoa</taxon>
        <taxon>Arthropoda</taxon>
        <taxon>Hexapoda</taxon>
        <taxon>Insecta</taxon>
        <taxon>Pterygota</taxon>
        <taxon>Neoptera</taxon>
        <taxon>Endopterygota</taxon>
        <taxon>Diptera</taxon>
        <taxon>Nematocera</taxon>
        <taxon>Psychodoidea</taxon>
        <taxon>Psychodidae</taxon>
        <taxon>Lutzomyia</taxon>
        <taxon>Lutzomyia</taxon>
    </lineage>
</organism>
<proteinExistence type="predicted"/>